<accession>A0ACB9YMA0</accession>
<gene>
    <name evidence="1" type="ORF">F4820DRAFT_437303</name>
</gene>
<protein>
    <submittedName>
        <fullName evidence="1">Uncharacterized protein</fullName>
    </submittedName>
</protein>
<keyword evidence="2" id="KW-1185">Reference proteome</keyword>
<reference evidence="1 2" key="1">
    <citation type="journal article" date="2022" name="New Phytol.">
        <title>Ecological generalism drives hyperdiversity of secondary metabolite gene clusters in xylarialean endophytes.</title>
        <authorList>
            <person name="Franco M.E.E."/>
            <person name="Wisecaver J.H."/>
            <person name="Arnold A.E."/>
            <person name="Ju Y.M."/>
            <person name="Slot J.C."/>
            <person name="Ahrendt S."/>
            <person name="Moore L.P."/>
            <person name="Eastman K.E."/>
            <person name="Scott K."/>
            <person name="Konkel Z."/>
            <person name="Mondo S.J."/>
            <person name="Kuo A."/>
            <person name="Hayes R.D."/>
            <person name="Haridas S."/>
            <person name="Andreopoulos B."/>
            <person name="Riley R."/>
            <person name="LaButti K."/>
            <person name="Pangilinan J."/>
            <person name="Lipzen A."/>
            <person name="Amirebrahimi M."/>
            <person name="Yan J."/>
            <person name="Adam C."/>
            <person name="Keymanesh K."/>
            <person name="Ng V."/>
            <person name="Louie K."/>
            <person name="Northen T."/>
            <person name="Drula E."/>
            <person name="Henrissat B."/>
            <person name="Hsieh H.M."/>
            <person name="Youens-Clark K."/>
            <person name="Lutzoni F."/>
            <person name="Miadlikowska J."/>
            <person name="Eastwood D.C."/>
            <person name="Hamelin R.C."/>
            <person name="Grigoriev I.V."/>
            <person name="U'Ren J.M."/>
        </authorList>
    </citation>
    <scope>NUCLEOTIDE SEQUENCE [LARGE SCALE GENOMIC DNA]</scope>
    <source>
        <strain evidence="1 2">CBS 119005</strain>
    </source>
</reference>
<comment type="caution">
    <text evidence="1">The sequence shown here is derived from an EMBL/GenBank/DDBJ whole genome shotgun (WGS) entry which is preliminary data.</text>
</comment>
<organism evidence="1 2">
    <name type="scientific">Hypoxylon rubiginosum</name>
    <dbReference type="NCBI Taxonomy" id="110542"/>
    <lineage>
        <taxon>Eukaryota</taxon>
        <taxon>Fungi</taxon>
        <taxon>Dikarya</taxon>
        <taxon>Ascomycota</taxon>
        <taxon>Pezizomycotina</taxon>
        <taxon>Sordariomycetes</taxon>
        <taxon>Xylariomycetidae</taxon>
        <taxon>Xylariales</taxon>
        <taxon>Hypoxylaceae</taxon>
        <taxon>Hypoxylon</taxon>
    </lineage>
</organism>
<sequence length="302" mass="33638">MKPVTVADYPPGHDVQDSLLLLYTSKFRKDLRYVTQLLARNCASIRSKGGIVLPSELWAMVLNFARDALKEKFFLVKVDGVASASASNDTVHLRCVRYRFDCPADEVIAGTLGDDNSVYDFETFLRRGTLPPAGRLETDMIETDMIETDMIETEMPQTEMPELCRLAGPGNTFDVVLDNTSSTDPYLYAFRDVPDFIAMVDGGYCWVCNGEKFICPGCTGGKTQEFQVFMSCGVDLACPLCIGVQISQSHKAFLEGYLDETPPEDEAEDMRKLLEERLEELGYTGVTVPESAYGGAQNEFWQ</sequence>
<evidence type="ECO:0000313" key="1">
    <source>
        <dbReference type="EMBL" id="KAI4860283.1"/>
    </source>
</evidence>
<proteinExistence type="predicted"/>
<dbReference type="EMBL" id="MU393592">
    <property type="protein sequence ID" value="KAI4860283.1"/>
    <property type="molecule type" value="Genomic_DNA"/>
</dbReference>
<evidence type="ECO:0000313" key="2">
    <source>
        <dbReference type="Proteomes" id="UP001497700"/>
    </source>
</evidence>
<dbReference type="Proteomes" id="UP001497700">
    <property type="component" value="Unassembled WGS sequence"/>
</dbReference>
<name>A0ACB9YMA0_9PEZI</name>